<evidence type="ECO:0000313" key="7">
    <source>
        <dbReference type="Proteomes" id="UP000720344"/>
    </source>
</evidence>
<feature type="domain" description="BLUF" evidence="5">
    <location>
        <begin position="575"/>
        <end position="666"/>
    </location>
</feature>
<keyword evidence="7" id="KW-1185">Reference proteome</keyword>
<dbReference type="InterPro" id="IPR036046">
    <property type="entry name" value="Acylphosphatase-like_dom_sf"/>
</dbReference>
<dbReference type="InterPro" id="IPR035919">
    <property type="entry name" value="EAL_sf"/>
</dbReference>
<dbReference type="Gene3D" id="3.30.450.20">
    <property type="entry name" value="PAS domain"/>
    <property type="match status" value="1"/>
</dbReference>
<dbReference type="Pfam" id="PF00989">
    <property type="entry name" value="PAS"/>
    <property type="match status" value="1"/>
</dbReference>
<dbReference type="PROSITE" id="PS50883">
    <property type="entry name" value="EAL"/>
    <property type="match status" value="1"/>
</dbReference>
<gene>
    <name evidence="6" type="ORF">HCX48_01320</name>
</gene>
<dbReference type="InterPro" id="IPR001633">
    <property type="entry name" value="EAL_dom"/>
</dbReference>
<dbReference type="Gene3D" id="3.30.70.100">
    <property type="match status" value="1"/>
</dbReference>
<dbReference type="InterPro" id="IPR029787">
    <property type="entry name" value="Nucleotide_cyclase"/>
</dbReference>
<dbReference type="SMART" id="SM01034">
    <property type="entry name" value="BLUF"/>
    <property type="match status" value="1"/>
</dbReference>
<dbReference type="EMBL" id="JAATWB010000001">
    <property type="protein sequence ID" value="NJA87866.1"/>
    <property type="molecule type" value="Genomic_DNA"/>
</dbReference>
<evidence type="ECO:0000259" key="4">
    <source>
        <dbReference type="PROSITE" id="PS50887"/>
    </source>
</evidence>
<dbReference type="SMART" id="SM00052">
    <property type="entry name" value="EAL"/>
    <property type="match status" value="1"/>
</dbReference>
<dbReference type="Proteomes" id="UP000720344">
    <property type="component" value="Unassembled WGS sequence"/>
</dbReference>
<dbReference type="PROSITE" id="PS50887">
    <property type="entry name" value="GGDEF"/>
    <property type="match status" value="1"/>
</dbReference>
<dbReference type="CDD" id="cd00130">
    <property type="entry name" value="PAS"/>
    <property type="match status" value="1"/>
</dbReference>
<feature type="domain" description="EAL" evidence="3">
    <location>
        <begin position="310"/>
        <end position="564"/>
    </location>
</feature>
<dbReference type="Pfam" id="PF00990">
    <property type="entry name" value="GGDEF"/>
    <property type="match status" value="1"/>
</dbReference>
<dbReference type="SUPFAM" id="SSF55073">
    <property type="entry name" value="Nucleotide cyclase"/>
    <property type="match status" value="1"/>
</dbReference>
<dbReference type="Pfam" id="PF00563">
    <property type="entry name" value="EAL"/>
    <property type="match status" value="1"/>
</dbReference>
<dbReference type="InterPro" id="IPR000160">
    <property type="entry name" value="GGDEF_dom"/>
</dbReference>
<dbReference type="CDD" id="cd01948">
    <property type="entry name" value="EAL"/>
    <property type="match status" value="1"/>
</dbReference>
<dbReference type="PROSITE" id="PS50925">
    <property type="entry name" value="BLUF"/>
    <property type="match status" value="1"/>
</dbReference>
<dbReference type="Pfam" id="PF04940">
    <property type="entry name" value="BLUF"/>
    <property type="match status" value="1"/>
</dbReference>
<evidence type="ECO:0000259" key="2">
    <source>
        <dbReference type="PROSITE" id="PS50112"/>
    </source>
</evidence>
<dbReference type="InterPro" id="IPR000014">
    <property type="entry name" value="PAS"/>
</dbReference>
<dbReference type="InterPro" id="IPR035965">
    <property type="entry name" value="PAS-like_dom_sf"/>
</dbReference>
<dbReference type="InterPro" id="IPR007024">
    <property type="entry name" value="BLUF_domain"/>
</dbReference>
<evidence type="ECO:0000313" key="6">
    <source>
        <dbReference type="EMBL" id="NJA87866.1"/>
    </source>
</evidence>
<sequence length="718" mass="79046">MKTPKPTPARVVRRILEVADTGMLAVDAHGIILEANTSLCQMFGYTRDELVGQSVGRLLPADLRAAHSRYVRDFANAAESERSMRGRGELTGCRKDGSCFPLKASLSKYRENGDWILLASLHDFSEQKQAEEERVWQATHDALTGLPNRALIRERLANALERSSRHGRSVAVLFVDLDGFKPINDSYGYDSGDALLKQAAATLEAQLRPDDSLARMSGDEFVILCEQIDDPVAMSTLAQRLNEQLRQPFVVNAQEVFIAASIGVAIGDGAKHSADEMLRDADAAMFAVKRQGGDGWRFFSGDLHEEARQRLALTRGLRVALERDEFSVLFQPIVSVTSGRVAGAEVLLRWTPSDGPVSPAVFIPVAEKTGAIIPIGAWVFRQACLAAARWATIFGEAVPYLSVNVSTRQLDDPALADVFEATLRETGADPSRIVIEITETALMDDVDANLRMLRRLAELGLRAAVDDFGTGYSSLAQLLRMPVSLLKIDREFIDGLDKRRDSRIITSTVIGMGHSLGMRLVAEGVETAAQLAELSAHGCDYVQGFYFHRPLAEEAFIDIVRREIAPFLTAPDDPLYFLVYVSEAVTPPDQAALAQLLDTSRQRNAALGVTGILLYQHGCFMQMLEGRRSVVEGLIAKIYRDPRHHTVRISARGALSRRIFPEWSMGFRDMSELPGTPDFDNWRQRTQELLALADDPATSFAFLAAFAQPLNPPVGLPA</sequence>
<dbReference type="CDD" id="cd01949">
    <property type="entry name" value="GGDEF"/>
    <property type="match status" value="1"/>
</dbReference>
<proteinExistence type="predicted"/>
<name>A0ABX0WDQ1_9RHOO</name>
<comment type="caution">
    <text evidence="6">The sequence shown here is derived from an EMBL/GenBank/DDBJ whole genome shotgun (WGS) entry which is preliminary data.</text>
</comment>
<evidence type="ECO:0000256" key="1">
    <source>
        <dbReference type="ARBA" id="ARBA00022737"/>
    </source>
</evidence>
<dbReference type="PANTHER" id="PTHR44757">
    <property type="entry name" value="DIGUANYLATE CYCLASE DGCP"/>
    <property type="match status" value="1"/>
</dbReference>
<organism evidence="6 7">
    <name type="scientific">Rhodocyclus gracilis</name>
    <dbReference type="NCBI Taxonomy" id="2929842"/>
    <lineage>
        <taxon>Bacteria</taxon>
        <taxon>Pseudomonadati</taxon>
        <taxon>Pseudomonadota</taxon>
        <taxon>Betaproteobacteria</taxon>
        <taxon>Rhodocyclales</taxon>
        <taxon>Rhodocyclaceae</taxon>
        <taxon>Rhodocyclus</taxon>
    </lineage>
</organism>
<dbReference type="SMART" id="SM00091">
    <property type="entry name" value="PAS"/>
    <property type="match status" value="1"/>
</dbReference>
<protein>
    <submittedName>
        <fullName evidence="6">EAL domain-containing protein</fullName>
    </submittedName>
</protein>
<evidence type="ECO:0000259" key="5">
    <source>
        <dbReference type="PROSITE" id="PS50925"/>
    </source>
</evidence>
<dbReference type="RefSeq" id="WP_167680625.1">
    <property type="nucleotide sequence ID" value="NZ_JAATWB010000001.1"/>
</dbReference>
<dbReference type="SUPFAM" id="SSF141868">
    <property type="entry name" value="EAL domain-like"/>
    <property type="match status" value="1"/>
</dbReference>
<dbReference type="InterPro" id="IPR043128">
    <property type="entry name" value="Rev_trsase/Diguanyl_cyclase"/>
</dbReference>
<keyword evidence="1" id="KW-0677">Repeat</keyword>
<feature type="domain" description="PAS" evidence="2">
    <location>
        <begin position="8"/>
        <end position="81"/>
    </location>
</feature>
<dbReference type="Gene3D" id="3.20.20.450">
    <property type="entry name" value="EAL domain"/>
    <property type="match status" value="1"/>
</dbReference>
<dbReference type="SUPFAM" id="SSF55785">
    <property type="entry name" value="PYP-like sensor domain (PAS domain)"/>
    <property type="match status" value="1"/>
</dbReference>
<dbReference type="SMART" id="SM00267">
    <property type="entry name" value="GGDEF"/>
    <property type="match status" value="1"/>
</dbReference>
<dbReference type="NCBIfam" id="TIGR00229">
    <property type="entry name" value="sensory_box"/>
    <property type="match status" value="1"/>
</dbReference>
<dbReference type="InterPro" id="IPR052155">
    <property type="entry name" value="Biofilm_reg_signaling"/>
</dbReference>
<dbReference type="PANTHER" id="PTHR44757:SF2">
    <property type="entry name" value="BIOFILM ARCHITECTURE MAINTENANCE PROTEIN MBAA"/>
    <property type="match status" value="1"/>
</dbReference>
<accession>A0ABX0WDQ1</accession>
<dbReference type="PROSITE" id="PS50112">
    <property type="entry name" value="PAS"/>
    <property type="match status" value="1"/>
</dbReference>
<evidence type="ECO:0000259" key="3">
    <source>
        <dbReference type="PROSITE" id="PS50883"/>
    </source>
</evidence>
<reference evidence="7" key="1">
    <citation type="submission" date="2020-03" db="EMBL/GenBank/DDBJ databases">
        <title>Whole-genome sequence of the purple nonsulfur bacterium Rhodocyclus tenuis DSM112.</title>
        <authorList>
            <person name="Kyndt J.A."/>
            <person name="Meyer T.E."/>
        </authorList>
    </citation>
    <scope>NUCLEOTIDE SEQUENCE [LARGE SCALE GENOMIC DNA]</scope>
    <source>
        <strain evidence="7">DSM 112</strain>
    </source>
</reference>
<dbReference type="NCBIfam" id="TIGR00254">
    <property type="entry name" value="GGDEF"/>
    <property type="match status" value="1"/>
</dbReference>
<dbReference type="Gene3D" id="3.30.70.270">
    <property type="match status" value="1"/>
</dbReference>
<dbReference type="SUPFAM" id="SSF54975">
    <property type="entry name" value="Acylphosphatase/BLUF domain-like"/>
    <property type="match status" value="1"/>
</dbReference>
<dbReference type="InterPro" id="IPR013767">
    <property type="entry name" value="PAS_fold"/>
</dbReference>
<feature type="domain" description="GGDEF" evidence="4">
    <location>
        <begin position="168"/>
        <end position="301"/>
    </location>
</feature>